<evidence type="ECO:0000313" key="3">
    <source>
        <dbReference type="Proteomes" id="UP000564885"/>
    </source>
</evidence>
<name>A0A849IG31_9HYPH</name>
<dbReference type="RefSeq" id="WP_171220352.1">
    <property type="nucleotide sequence ID" value="NZ_JABEPP010000006.1"/>
</dbReference>
<dbReference type="Proteomes" id="UP000564885">
    <property type="component" value="Unassembled WGS sequence"/>
</dbReference>
<dbReference type="InterPro" id="IPR011335">
    <property type="entry name" value="Restrct_endonuc-II-like"/>
</dbReference>
<dbReference type="PANTHER" id="PTHR35400:SF3">
    <property type="entry name" value="SLL1072 PROTEIN"/>
    <property type="match status" value="1"/>
</dbReference>
<comment type="caution">
    <text evidence="2">The sequence shown here is derived from an EMBL/GenBank/DDBJ whole genome shotgun (WGS) entry which is preliminary data.</text>
</comment>
<dbReference type="GO" id="GO:0004519">
    <property type="term" value="F:endonuclease activity"/>
    <property type="evidence" value="ECO:0007669"/>
    <property type="project" value="UniProtKB-KW"/>
</dbReference>
<proteinExistence type="predicted"/>
<dbReference type="Pfam" id="PF05685">
    <property type="entry name" value="Uma2"/>
    <property type="match status" value="1"/>
</dbReference>
<evidence type="ECO:0000259" key="1">
    <source>
        <dbReference type="Pfam" id="PF05685"/>
    </source>
</evidence>
<accession>A0A849IG31</accession>
<dbReference type="EMBL" id="JABEPP010000006">
    <property type="protein sequence ID" value="NNM74907.1"/>
    <property type="molecule type" value="Genomic_DNA"/>
</dbReference>
<keyword evidence="2" id="KW-0255">Endonuclease</keyword>
<sequence length="191" mass="21686">MTVHVTRALDGFSRRAFSVAEFERMFERGILDDSENLELIEGEIVPMAAKSHVHERVKSAILLVLARELPRNLWLGVESSLEMSEMTLVEPDLVIYPKSFRLREVRGPDILLAVEVADTSFRFDRDHKARLYARYGVQELWVVEANSRTTYIHREPRGGAWTSIAEVPASGLLQPGATDLQHIAFRLGELD</sequence>
<protein>
    <submittedName>
        <fullName evidence="2">Uma2 family endonuclease</fullName>
    </submittedName>
</protein>
<dbReference type="PANTHER" id="PTHR35400">
    <property type="entry name" value="SLR1083 PROTEIN"/>
    <property type="match status" value="1"/>
</dbReference>
<dbReference type="SUPFAM" id="SSF52980">
    <property type="entry name" value="Restriction endonuclease-like"/>
    <property type="match status" value="1"/>
</dbReference>
<dbReference type="InterPro" id="IPR012296">
    <property type="entry name" value="Nuclease_put_TT1808"/>
</dbReference>
<dbReference type="AlphaFoldDB" id="A0A849IG31"/>
<keyword evidence="2" id="KW-0378">Hydrolase</keyword>
<dbReference type="InterPro" id="IPR008538">
    <property type="entry name" value="Uma2"/>
</dbReference>
<dbReference type="CDD" id="cd06260">
    <property type="entry name" value="DUF820-like"/>
    <property type="match status" value="1"/>
</dbReference>
<organism evidence="2 3">
    <name type="scientific">Enterovirga aerilata</name>
    <dbReference type="NCBI Taxonomy" id="2730920"/>
    <lineage>
        <taxon>Bacteria</taxon>
        <taxon>Pseudomonadati</taxon>
        <taxon>Pseudomonadota</taxon>
        <taxon>Alphaproteobacteria</taxon>
        <taxon>Hyphomicrobiales</taxon>
        <taxon>Methylobacteriaceae</taxon>
        <taxon>Enterovirga</taxon>
    </lineage>
</organism>
<gene>
    <name evidence="2" type="ORF">HJG44_21325</name>
</gene>
<keyword evidence="2" id="KW-0540">Nuclease</keyword>
<reference evidence="2 3" key="1">
    <citation type="submission" date="2020-04" db="EMBL/GenBank/DDBJ databases">
        <title>Enterovirga sp. isolate from soil.</title>
        <authorList>
            <person name="Chea S."/>
            <person name="Kim D.-U."/>
        </authorList>
    </citation>
    <scope>NUCLEOTIDE SEQUENCE [LARGE SCALE GENOMIC DNA]</scope>
    <source>
        <strain evidence="2 3">DB1703</strain>
    </source>
</reference>
<dbReference type="Gene3D" id="3.90.1570.10">
    <property type="entry name" value="tt1808, chain A"/>
    <property type="match status" value="1"/>
</dbReference>
<evidence type="ECO:0000313" key="2">
    <source>
        <dbReference type="EMBL" id="NNM74907.1"/>
    </source>
</evidence>
<feature type="domain" description="Putative restriction endonuclease" evidence="1">
    <location>
        <begin position="20"/>
        <end position="164"/>
    </location>
</feature>
<keyword evidence="3" id="KW-1185">Reference proteome</keyword>